<evidence type="ECO:0000313" key="2">
    <source>
        <dbReference type="Proteomes" id="UP001157418"/>
    </source>
</evidence>
<keyword evidence="2" id="KW-1185">Reference proteome</keyword>
<proteinExistence type="predicted"/>
<organism evidence="1 2">
    <name type="scientific">Lactuca virosa</name>
    <dbReference type="NCBI Taxonomy" id="75947"/>
    <lineage>
        <taxon>Eukaryota</taxon>
        <taxon>Viridiplantae</taxon>
        <taxon>Streptophyta</taxon>
        <taxon>Embryophyta</taxon>
        <taxon>Tracheophyta</taxon>
        <taxon>Spermatophyta</taxon>
        <taxon>Magnoliopsida</taxon>
        <taxon>eudicotyledons</taxon>
        <taxon>Gunneridae</taxon>
        <taxon>Pentapetalae</taxon>
        <taxon>asterids</taxon>
        <taxon>campanulids</taxon>
        <taxon>Asterales</taxon>
        <taxon>Asteraceae</taxon>
        <taxon>Cichorioideae</taxon>
        <taxon>Cichorieae</taxon>
        <taxon>Lactucinae</taxon>
        <taxon>Lactuca</taxon>
    </lineage>
</organism>
<evidence type="ECO:0000313" key="1">
    <source>
        <dbReference type="EMBL" id="CAH1447579.1"/>
    </source>
</evidence>
<accession>A0AAU9PBY7</accession>
<dbReference type="EMBL" id="CAKMRJ010005523">
    <property type="protein sequence ID" value="CAH1447579.1"/>
    <property type="molecule type" value="Genomic_DNA"/>
</dbReference>
<protein>
    <submittedName>
        <fullName evidence="1">Uncharacterized protein</fullName>
    </submittedName>
</protein>
<dbReference type="Proteomes" id="UP001157418">
    <property type="component" value="Unassembled WGS sequence"/>
</dbReference>
<sequence length="72" mass="8127">MPFHEKSTPLANYPNPIFQFSERVVSFSFIVVNTNTAVESPVLYFVQVYVTGADSVLPVWIFEEHTSSSSLK</sequence>
<reference evidence="1 2" key="1">
    <citation type="submission" date="2022-01" db="EMBL/GenBank/DDBJ databases">
        <authorList>
            <person name="Xiong W."/>
            <person name="Schranz E."/>
        </authorList>
    </citation>
    <scope>NUCLEOTIDE SEQUENCE [LARGE SCALE GENOMIC DNA]</scope>
</reference>
<dbReference type="AlphaFoldDB" id="A0AAU9PBY7"/>
<name>A0AAU9PBY7_9ASTR</name>
<comment type="caution">
    <text evidence="1">The sequence shown here is derived from an EMBL/GenBank/DDBJ whole genome shotgun (WGS) entry which is preliminary data.</text>
</comment>
<gene>
    <name evidence="1" type="ORF">LVIROSA_LOCUS33180</name>
</gene>